<proteinExistence type="predicted"/>
<evidence type="ECO:0000256" key="1">
    <source>
        <dbReference type="SAM" id="SignalP"/>
    </source>
</evidence>
<evidence type="ECO:0000313" key="2">
    <source>
        <dbReference type="EMBL" id="SEA94237.1"/>
    </source>
</evidence>
<reference evidence="3" key="1">
    <citation type="submission" date="2016-10" db="EMBL/GenBank/DDBJ databases">
        <authorList>
            <person name="Varghese N."/>
            <person name="Submissions S."/>
        </authorList>
    </citation>
    <scope>NUCLEOTIDE SEQUENCE [LARGE SCALE GENOMIC DNA]</scope>
    <source>
        <strain evidence="3">DSM 23920</strain>
    </source>
</reference>
<dbReference type="STRING" id="408074.SAMN05660909_04278"/>
<dbReference type="EMBL" id="FNRL01000023">
    <property type="protein sequence ID" value="SEA94237.1"/>
    <property type="molecule type" value="Genomic_DNA"/>
</dbReference>
<dbReference type="Proteomes" id="UP000199656">
    <property type="component" value="Unassembled WGS sequence"/>
</dbReference>
<organism evidence="2 3">
    <name type="scientific">Chitinophaga terrae</name>
    <name type="common">ex Kim and Jung 2007</name>
    <dbReference type="NCBI Taxonomy" id="408074"/>
    <lineage>
        <taxon>Bacteria</taxon>
        <taxon>Pseudomonadati</taxon>
        <taxon>Bacteroidota</taxon>
        <taxon>Chitinophagia</taxon>
        <taxon>Chitinophagales</taxon>
        <taxon>Chitinophagaceae</taxon>
        <taxon>Chitinophaga</taxon>
    </lineage>
</organism>
<sequence>MKRIFGLLTFLFAFSIANAQQGGAYLDLSYTFHKGEVFELEQKSRTETYVTVDGVVQRTTRDYNNLISIEVTNIEPGKTTLTFKYKDLKFNFNAKNNNIFVDAKVSKPDEPFQGALKAILDQPFTVEIQTTGIINKVEGLDALVDKAGETFNTLKKDEQEAYKKLIKDQFGTDAFRGWLEQLFVMYPAHGIKTGTQWEENVPMRGDLVGRVDLYWTLQTWDSQTAKINGTAKMKTDKIQTIFLDDNVKATAEISGTTTSNYLINISSGLPSICVQNSEMAGDYTYIAKKIKNNKKVPAKIITNASYKIKQMK</sequence>
<feature type="chain" id="PRO_5011731107" description="DUF4369 domain-containing protein" evidence="1">
    <location>
        <begin position="20"/>
        <end position="312"/>
    </location>
</feature>
<protein>
    <recommendedName>
        <fullName evidence="4">DUF4369 domain-containing protein</fullName>
    </recommendedName>
</protein>
<dbReference type="AlphaFoldDB" id="A0A1H4FB92"/>
<dbReference type="OrthoDB" id="632107at2"/>
<evidence type="ECO:0000313" key="3">
    <source>
        <dbReference type="Proteomes" id="UP000199656"/>
    </source>
</evidence>
<keyword evidence="3" id="KW-1185">Reference proteome</keyword>
<keyword evidence="1" id="KW-0732">Signal</keyword>
<name>A0A1H4FB92_9BACT</name>
<feature type="signal peptide" evidence="1">
    <location>
        <begin position="1"/>
        <end position="19"/>
    </location>
</feature>
<dbReference type="RefSeq" id="WP_139170334.1">
    <property type="nucleotide sequence ID" value="NZ_BKAT01000042.1"/>
</dbReference>
<dbReference type="Pfam" id="PF19777">
    <property type="entry name" value="DUF6263"/>
    <property type="match status" value="1"/>
</dbReference>
<evidence type="ECO:0008006" key="4">
    <source>
        <dbReference type="Google" id="ProtNLM"/>
    </source>
</evidence>
<dbReference type="InterPro" id="IPR046230">
    <property type="entry name" value="DUF6263"/>
</dbReference>
<gene>
    <name evidence="2" type="ORF">SAMN05660909_04278</name>
</gene>
<accession>A0A1H4FB92</accession>